<dbReference type="InterPro" id="IPR025194">
    <property type="entry name" value="RodZ-like_C"/>
</dbReference>
<dbReference type="CDD" id="cd00093">
    <property type="entry name" value="HTH_XRE"/>
    <property type="match status" value="1"/>
</dbReference>
<protein>
    <submittedName>
        <fullName evidence="1">Helix-turn-helix domain-containing protein</fullName>
    </submittedName>
</protein>
<organism evidence="1 2">
    <name type="scientific">Conchiformibius steedae</name>
    <dbReference type="NCBI Taxonomy" id="153493"/>
    <lineage>
        <taxon>Bacteria</taxon>
        <taxon>Pseudomonadati</taxon>
        <taxon>Pseudomonadota</taxon>
        <taxon>Betaproteobacteria</taxon>
        <taxon>Neisseriales</taxon>
        <taxon>Neisseriaceae</taxon>
        <taxon>Conchiformibius</taxon>
    </lineage>
</organism>
<name>A0A3P2A4I6_9NEIS</name>
<gene>
    <name evidence="1" type="ORF">EII21_05460</name>
</gene>
<proteinExistence type="predicted"/>
<dbReference type="EMBL" id="RQYC01000006">
    <property type="protein sequence ID" value="RRD90367.1"/>
    <property type="molecule type" value="Genomic_DNA"/>
</dbReference>
<dbReference type="PANTHER" id="PTHR34475:SF1">
    <property type="entry name" value="CYTOSKELETON PROTEIN RODZ"/>
    <property type="match status" value="1"/>
</dbReference>
<dbReference type="AlphaFoldDB" id="A0A3P2A4I6"/>
<dbReference type="Proteomes" id="UP000269923">
    <property type="component" value="Unassembled WGS sequence"/>
</dbReference>
<dbReference type="InterPro" id="IPR050400">
    <property type="entry name" value="Bact_Cytoskel_RodZ"/>
</dbReference>
<dbReference type="Pfam" id="PF13464">
    <property type="entry name" value="RodZ_C"/>
    <property type="match status" value="1"/>
</dbReference>
<dbReference type="Pfam" id="PF13413">
    <property type="entry name" value="HTH_25"/>
    <property type="match status" value="1"/>
</dbReference>
<dbReference type="SUPFAM" id="SSF47413">
    <property type="entry name" value="lambda repressor-like DNA-binding domains"/>
    <property type="match status" value="1"/>
</dbReference>
<comment type="caution">
    <text evidence="1">The sequence shown here is derived from an EMBL/GenBank/DDBJ whole genome shotgun (WGS) entry which is preliminary data.</text>
</comment>
<dbReference type="PANTHER" id="PTHR34475">
    <property type="match status" value="1"/>
</dbReference>
<dbReference type="STRING" id="1121352.GCA_000620925_00698"/>
<dbReference type="OrthoDB" id="8561330at2"/>
<reference evidence="1 2" key="1">
    <citation type="submission" date="2018-11" db="EMBL/GenBank/DDBJ databases">
        <title>Genomes From Bacteria Associated with the Canine Oral Cavity: a Test Case for Automated Genome-Based Taxonomic Assignment.</title>
        <authorList>
            <person name="Coil D.A."/>
            <person name="Jospin G."/>
            <person name="Darling A.E."/>
            <person name="Wallis C."/>
            <person name="Davis I.J."/>
            <person name="Harris S."/>
            <person name="Eisen J.A."/>
            <person name="Holcombe L.J."/>
            <person name="O'Flynn C."/>
        </authorList>
    </citation>
    <scope>NUCLEOTIDE SEQUENCE [LARGE SCALE GENOMIC DNA]</scope>
    <source>
        <strain evidence="1 2">COT-280</strain>
    </source>
</reference>
<dbReference type="PROSITE" id="PS50943">
    <property type="entry name" value="HTH_CROC1"/>
    <property type="match status" value="1"/>
</dbReference>
<sequence>MNHLHTPHLSPAGVEATAELGSRLRGLREQKNLTVGDVAERLKLPVRQIEALENGLYDSLPEPIYIRGFLLSYGRFLDMDENELTRSLNLIAPPNLYRRDAAASGLNYANTKINKGFPKWIFALLLLAGIGAGVYLWQEKSNSENEKQESVSTIPTDTDDNSAENLNAANVMVKPMQAETASAALVPPEASAAAENAPASAQGELLITNRYRTMLTVTDSQGKELINKIVPANGEYRFKEGAPFQVKMGYATGATAEFNGEKIDLSTKRTDGKSVAFTAGEAQASAAK</sequence>
<dbReference type="GO" id="GO:0003677">
    <property type="term" value="F:DNA binding"/>
    <property type="evidence" value="ECO:0007669"/>
    <property type="project" value="InterPro"/>
</dbReference>
<dbReference type="InterPro" id="IPR001387">
    <property type="entry name" value="Cro/C1-type_HTH"/>
</dbReference>
<dbReference type="InterPro" id="IPR010982">
    <property type="entry name" value="Lambda_DNA-bd_dom_sf"/>
</dbReference>
<evidence type="ECO:0000313" key="2">
    <source>
        <dbReference type="Proteomes" id="UP000269923"/>
    </source>
</evidence>
<dbReference type="Gene3D" id="1.10.260.40">
    <property type="entry name" value="lambda repressor-like DNA-binding domains"/>
    <property type="match status" value="1"/>
</dbReference>
<dbReference type="RefSeq" id="WP_051531999.1">
    <property type="nucleotide sequence ID" value="NZ_CP059563.1"/>
</dbReference>
<accession>A0A3P2A4I6</accession>
<evidence type="ECO:0000313" key="1">
    <source>
        <dbReference type="EMBL" id="RRD90367.1"/>
    </source>
</evidence>
<keyword evidence="2" id="KW-1185">Reference proteome</keyword>